<dbReference type="AlphaFoldDB" id="A0A9P4MKP3"/>
<dbReference type="PROSITE" id="PS50181">
    <property type="entry name" value="FBOX"/>
    <property type="match status" value="1"/>
</dbReference>
<dbReference type="EMBL" id="ML996085">
    <property type="protein sequence ID" value="KAF2153359.1"/>
    <property type="molecule type" value="Genomic_DNA"/>
</dbReference>
<evidence type="ECO:0000313" key="4">
    <source>
        <dbReference type="Proteomes" id="UP000799439"/>
    </source>
</evidence>
<name>A0A9P4MKP3_9PEZI</name>
<dbReference type="SUPFAM" id="SSF81383">
    <property type="entry name" value="F-box domain"/>
    <property type="match status" value="1"/>
</dbReference>
<feature type="compositionally biased region" description="Acidic residues" evidence="1">
    <location>
        <begin position="133"/>
        <end position="153"/>
    </location>
</feature>
<dbReference type="Gene3D" id="1.20.1280.50">
    <property type="match status" value="1"/>
</dbReference>
<feature type="domain" description="F-box" evidence="2">
    <location>
        <begin position="38"/>
        <end position="83"/>
    </location>
</feature>
<dbReference type="Gene3D" id="3.80.10.10">
    <property type="entry name" value="Ribonuclease Inhibitor"/>
    <property type="match status" value="1"/>
</dbReference>
<evidence type="ECO:0000259" key="2">
    <source>
        <dbReference type="PROSITE" id="PS50181"/>
    </source>
</evidence>
<dbReference type="PANTHER" id="PTHR42057">
    <property type="entry name" value="F-BOX DOMAIN PROTEIN (AFU_ORTHOLOGUE AFUA_4G00200)"/>
    <property type="match status" value="1"/>
</dbReference>
<gene>
    <name evidence="3" type="ORF">K461DRAFT_267945</name>
</gene>
<dbReference type="OrthoDB" id="3140657at2759"/>
<dbReference type="InterPro" id="IPR001810">
    <property type="entry name" value="F-box_dom"/>
</dbReference>
<dbReference type="PANTHER" id="PTHR42057:SF2">
    <property type="entry name" value="F-BOX DOMAIN PROTEIN (AFU_ORTHOLOGUE AFUA_4G00200)-RELATED"/>
    <property type="match status" value="1"/>
</dbReference>
<dbReference type="Pfam" id="PF12937">
    <property type="entry name" value="F-box-like"/>
    <property type="match status" value="1"/>
</dbReference>
<dbReference type="CDD" id="cd09917">
    <property type="entry name" value="F-box_SF"/>
    <property type="match status" value="1"/>
</dbReference>
<dbReference type="SUPFAM" id="SSF52047">
    <property type="entry name" value="RNI-like"/>
    <property type="match status" value="1"/>
</dbReference>
<dbReference type="SMART" id="SM00256">
    <property type="entry name" value="FBOX"/>
    <property type="match status" value="1"/>
</dbReference>
<evidence type="ECO:0000256" key="1">
    <source>
        <dbReference type="SAM" id="MobiDB-lite"/>
    </source>
</evidence>
<protein>
    <recommendedName>
        <fullName evidence="2">F-box domain-containing protein</fullName>
    </recommendedName>
</protein>
<sequence length="511" mass="58878">MAAQQIFESIPFAGHPAARGTFKHAEGSQSKNTTEQQGFRLNDLPEEISSLVIDHLSPRDLTQVRLVSKKWNAIAARCLFRTLAVLPTADSEQRFRSIVSNERLATLVKNIKLYTFKIPDIRAADCHSGSDYGDSDAGEDFWSDEESDQEENDTEIKRSNTEFAKFLIDLKQLPNFGAIAIVFTEDCRGVEVDLDMDGGFFVEQIQGRRRKLCRIFEVFQRSGVYPRSLTIKNLQNHPDETVTANAGFQATLQKLEELHIQMTEEYHEHGPDQDIEFQELRTFNPHLRAEWIEPISNKLTSLSLYNVNNWGVLPGYLDMTGLNMPSLRTLALGNYTFGHDDQVDWILNQTSLQELVLHNCMVVYLIDILDEYMGAWSVSTRDWEELHGPNQEEERCQAFKYAGTWATIFGKIREALPGLRSFKFDHLERYEDLDICNTASVGVWLSPRRYVFFDSGTCPSRWLGPDRSGRLTPEWWWCHKLVSSNRHEETRDEDARALWELVTTVERRVRI</sequence>
<evidence type="ECO:0000313" key="3">
    <source>
        <dbReference type="EMBL" id="KAF2153359.1"/>
    </source>
</evidence>
<feature type="region of interest" description="Disordered" evidence="1">
    <location>
        <begin position="129"/>
        <end position="155"/>
    </location>
</feature>
<comment type="caution">
    <text evidence="3">The sequence shown here is derived from an EMBL/GenBank/DDBJ whole genome shotgun (WGS) entry which is preliminary data.</text>
</comment>
<keyword evidence="4" id="KW-1185">Reference proteome</keyword>
<dbReference type="InterPro" id="IPR032675">
    <property type="entry name" value="LRR_dom_sf"/>
</dbReference>
<dbReference type="InterPro" id="IPR036047">
    <property type="entry name" value="F-box-like_dom_sf"/>
</dbReference>
<reference evidence="3" key="1">
    <citation type="journal article" date="2020" name="Stud. Mycol.">
        <title>101 Dothideomycetes genomes: a test case for predicting lifestyles and emergence of pathogens.</title>
        <authorList>
            <person name="Haridas S."/>
            <person name="Albert R."/>
            <person name="Binder M."/>
            <person name="Bloem J."/>
            <person name="Labutti K."/>
            <person name="Salamov A."/>
            <person name="Andreopoulos B."/>
            <person name="Baker S."/>
            <person name="Barry K."/>
            <person name="Bills G."/>
            <person name="Bluhm B."/>
            <person name="Cannon C."/>
            <person name="Castanera R."/>
            <person name="Culley D."/>
            <person name="Daum C."/>
            <person name="Ezra D."/>
            <person name="Gonzalez J."/>
            <person name="Henrissat B."/>
            <person name="Kuo A."/>
            <person name="Liang C."/>
            <person name="Lipzen A."/>
            <person name="Lutzoni F."/>
            <person name="Magnuson J."/>
            <person name="Mondo S."/>
            <person name="Nolan M."/>
            <person name="Ohm R."/>
            <person name="Pangilinan J."/>
            <person name="Park H.-J."/>
            <person name="Ramirez L."/>
            <person name="Alfaro M."/>
            <person name="Sun H."/>
            <person name="Tritt A."/>
            <person name="Yoshinaga Y."/>
            <person name="Zwiers L.-H."/>
            <person name="Turgeon B."/>
            <person name="Goodwin S."/>
            <person name="Spatafora J."/>
            <person name="Crous P."/>
            <person name="Grigoriev I."/>
        </authorList>
    </citation>
    <scope>NUCLEOTIDE SEQUENCE</scope>
    <source>
        <strain evidence="3">CBS 260.36</strain>
    </source>
</reference>
<dbReference type="Proteomes" id="UP000799439">
    <property type="component" value="Unassembled WGS sequence"/>
</dbReference>
<organism evidence="3 4">
    <name type="scientific">Myriangium duriaei CBS 260.36</name>
    <dbReference type="NCBI Taxonomy" id="1168546"/>
    <lineage>
        <taxon>Eukaryota</taxon>
        <taxon>Fungi</taxon>
        <taxon>Dikarya</taxon>
        <taxon>Ascomycota</taxon>
        <taxon>Pezizomycotina</taxon>
        <taxon>Dothideomycetes</taxon>
        <taxon>Dothideomycetidae</taxon>
        <taxon>Myriangiales</taxon>
        <taxon>Myriangiaceae</taxon>
        <taxon>Myriangium</taxon>
    </lineage>
</organism>
<accession>A0A9P4MKP3</accession>
<proteinExistence type="predicted"/>